<dbReference type="Proteomes" id="UP001432059">
    <property type="component" value="Chromosome"/>
</dbReference>
<dbReference type="PROSITE" id="PS51257">
    <property type="entry name" value="PROKAR_LIPOPROTEIN"/>
    <property type="match status" value="1"/>
</dbReference>
<gene>
    <name evidence="1" type="ORF">BPO_0492</name>
</gene>
<dbReference type="RefSeq" id="WP_327984801.1">
    <property type="nucleotide sequence ID" value="NZ_CP136426.1"/>
</dbReference>
<name>A0AAU0EYY4_9FLAO</name>
<dbReference type="EMBL" id="CP136426">
    <property type="protein sequence ID" value="WOC51139.1"/>
    <property type="molecule type" value="Genomic_DNA"/>
</dbReference>
<keyword evidence="2" id="KW-1185">Reference proteome</keyword>
<protein>
    <recommendedName>
        <fullName evidence="3">Pyruvate decarboxylase</fullName>
    </recommendedName>
</protein>
<reference evidence="1" key="1">
    <citation type="submission" date="2023-10" db="EMBL/GenBank/DDBJ databases">
        <title>Characterization and whole genome sequencing of a novel strain of Bergeyella porcorum QD2021 isolated from pig.</title>
        <authorList>
            <person name="Liu G."/>
            <person name="Chen C."/>
            <person name="Han X."/>
        </authorList>
    </citation>
    <scope>NUCLEOTIDE SEQUENCE</scope>
    <source>
        <strain evidence="1">QD2021</strain>
    </source>
</reference>
<accession>A0AAU0EYY4</accession>
<sequence>MKKILFPVILVTVGAAVLTGCIAAYGSSGQFVKQSDFPKSKESYKIVYFAPEIAPDVDEIKPPSYQAFFDSVTNKLSPFDQIKIDRLQTVMEYDTVDTQTIQEICKNNTANLVVVPKIQYFKVGLGKYVFSNQVVVSMKLYNAEGELIKEASYDTFKRNKRLLRSTENSIKIGTNGVMNDLLKTIKKTQLSS</sequence>
<evidence type="ECO:0008006" key="3">
    <source>
        <dbReference type="Google" id="ProtNLM"/>
    </source>
</evidence>
<dbReference type="AlphaFoldDB" id="A0AAU0EYY4"/>
<proteinExistence type="predicted"/>
<organism evidence="1 2">
    <name type="scientific">Bergeyella porcorum</name>
    <dbReference type="NCBI Taxonomy" id="1735111"/>
    <lineage>
        <taxon>Bacteria</taxon>
        <taxon>Pseudomonadati</taxon>
        <taxon>Bacteroidota</taxon>
        <taxon>Flavobacteriia</taxon>
        <taxon>Flavobacteriales</taxon>
        <taxon>Weeksellaceae</taxon>
        <taxon>Bergeyella</taxon>
    </lineage>
</organism>
<evidence type="ECO:0000313" key="1">
    <source>
        <dbReference type="EMBL" id="WOC51139.1"/>
    </source>
</evidence>
<evidence type="ECO:0000313" key="2">
    <source>
        <dbReference type="Proteomes" id="UP001432059"/>
    </source>
</evidence>
<dbReference type="KEGG" id="bpor:BPO_0492"/>